<feature type="non-terminal residue" evidence="6">
    <location>
        <position position="1"/>
    </location>
</feature>
<keyword evidence="2" id="KW-0479">Metal-binding</keyword>
<name>A0A1E1XNH2_AMBSC</name>
<evidence type="ECO:0000259" key="5">
    <source>
        <dbReference type="Pfam" id="PF13613"/>
    </source>
</evidence>
<dbReference type="AlphaFoldDB" id="A0A1E1XNH2"/>
<feature type="region of interest" description="Disordered" evidence="3">
    <location>
        <begin position="97"/>
        <end position="128"/>
    </location>
</feature>
<dbReference type="EMBL" id="GFAA01002629">
    <property type="protein sequence ID" value="JAU00806.1"/>
    <property type="molecule type" value="mRNA"/>
</dbReference>
<evidence type="ECO:0000256" key="2">
    <source>
        <dbReference type="ARBA" id="ARBA00022723"/>
    </source>
</evidence>
<evidence type="ECO:0000256" key="3">
    <source>
        <dbReference type="SAM" id="MobiDB-lite"/>
    </source>
</evidence>
<proteinExistence type="evidence at transcript level"/>
<dbReference type="GO" id="GO:0046872">
    <property type="term" value="F:metal ion binding"/>
    <property type="evidence" value="ECO:0007669"/>
    <property type="project" value="UniProtKB-KW"/>
</dbReference>
<reference evidence="6" key="2">
    <citation type="journal article" date="2017" name="Front. Cell. Infect. Microbiol.">
        <title>Analysis of the Salivary Gland Transcriptome of Unfed and Partially Fed Amblyomma sculptum Ticks and Descriptive Proteome of the Saliva.</title>
        <authorList>
            <person name="Esteves E."/>
            <person name="Maruyama S.R."/>
            <person name="Kawahara R."/>
            <person name="Fujita A."/>
            <person name="Martins L.A."/>
            <person name="Righi A.A."/>
            <person name="Costa F.B."/>
            <person name="Palmisano G."/>
            <person name="Labruna M.B."/>
            <person name="Sa-Nunes A."/>
            <person name="Ribeiro J.M.C."/>
            <person name="Fogaca A.C."/>
        </authorList>
    </citation>
    <scope>NUCLEOTIDE SEQUENCE</scope>
</reference>
<reference evidence="6" key="1">
    <citation type="submission" date="2016-09" db="EMBL/GenBank/DDBJ databases">
        <authorList>
            <person name="Capua I."/>
            <person name="De Benedictis P."/>
            <person name="Joannis T."/>
            <person name="Lombin L.H."/>
            <person name="Cattoli G."/>
        </authorList>
    </citation>
    <scope>NUCLEOTIDE SEQUENCE</scope>
</reference>
<dbReference type="PANTHER" id="PTHR23080">
    <property type="entry name" value="THAP DOMAIN PROTEIN"/>
    <property type="match status" value="1"/>
</dbReference>
<feature type="compositionally biased region" description="Low complexity" evidence="3">
    <location>
        <begin position="112"/>
        <end position="121"/>
    </location>
</feature>
<evidence type="ECO:0000256" key="1">
    <source>
        <dbReference type="ARBA" id="ARBA00001968"/>
    </source>
</evidence>
<dbReference type="InterPro" id="IPR027806">
    <property type="entry name" value="HARBI1_dom"/>
</dbReference>
<protein>
    <submittedName>
        <fullName evidence="6">Putative tick transposon</fullName>
    </submittedName>
</protein>
<dbReference type="Pfam" id="PF13359">
    <property type="entry name" value="DDE_Tnp_4"/>
    <property type="match status" value="1"/>
</dbReference>
<evidence type="ECO:0000259" key="4">
    <source>
        <dbReference type="Pfam" id="PF13359"/>
    </source>
</evidence>
<organism evidence="6">
    <name type="scientific">Amblyomma sculptum</name>
    <name type="common">Tick</name>
    <dbReference type="NCBI Taxonomy" id="1581419"/>
    <lineage>
        <taxon>Eukaryota</taxon>
        <taxon>Metazoa</taxon>
        <taxon>Ecdysozoa</taxon>
        <taxon>Arthropoda</taxon>
        <taxon>Chelicerata</taxon>
        <taxon>Arachnida</taxon>
        <taxon>Acari</taxon>
        <taxon>Parasitiformes</taxon>
        <taxon>Ixodida</taxon>
        <taxon>Ixodoidea</taxon>
        <taxon>Ixodidae</taxon>
        <taxon>Amblyomminae</taxon>
        <taxon>Amblyomma</taxon>
    </lineage>
</organism>
<accession>A0A1E1XNH2</accession>
<evidence type="ECO:0000313" key="6">
    <source>
        <dbReference type="EMBL" id="JAU00806.1"/>
    </source>
</evidence>
<sequence length="487" mass="54380">LPKIIEHQGDRTKALCAKRRDVWLARLKRADLNTERTGIRVCGAHFVKGRPSKLWEETDPDWAPTLLLGYSAKHGDPGRHARAARRRTQKRAAQAVRQAEASGTMEATNPDVVAASPSSSPRAEPDVGVEDCETGIAVQTDLKMSDIEALETECVALNERLYNSRNESKLLELTEDALRCSDAKVVFYTGMANFTILYALFNVLEKFVSHNTNNCLVKFQEFLLFMMKLKLNSPITDLAFRFNVSDATVSRIFDKWLHSAYSRLKSQILWPQRSALHRTMPQAFYDSFGENVAVIIDCFEIKIERPSSYLPRSETWSQYKGSNTAKYLIGIAPQGIVNFISEGWGGRCSDRHITEHCGLLDNLLPGDVVLADRGFNVSESVGFYCAKLHVPAFTKGKKQLSAADVLTTRKLANVRIHVERVIGLIRNKYVILKATLPIDYVVCRPGDNLTPLDKIVTVCCALSNLCPSIVASLKQCDEDQVPFLAGE</sequence>
<dbReference type="Pfam" id="PF13613">
    <property type="entry name" value="HTH_Tnp_4"/>
    <property type="match status" value="1"/>
</dbReference>
<comment type="cofactor">
    <cofactor evidence="1">
        <name>a divalent metal cation</name>
        <dbReference type="ChEBI" id="CHEBI:60240"/>
    </cofactor>
</comment>
<feature type="domain" description="Transposase Helix-turn-helix" evidence="5">
    <location>
        <begin position="215"/>
        <end position="265"/>
    </location>
</feature>
<dbReference type="InterPro" id="IPR027805">
    <property type="entry name" value="Transposase_HTH_dom"/>
</dbReference>
<feature type="domain" description="DDE Tnp4" evidence="4">
    <location>
        <begin position="296"/>
        <end position="464"/>
    </location>
</feature>
<dbReference type="PANTHER" id="PTHR23080:SF63">
    <property type="entry name" value="TICK TRANSPOSON"/>
    <property type="match status" value="1"/>
</dbReference>